<keyword evidence="1" id="KW-0808">Transferase</keyword>
<dbReference type="PANTHER" id="PTHR43667">
    <property type="entry name" value="CYCLOPROPANE-FATTY-ACYL-PHOSPHOLIPID SYNTHASE"/>
    <property type="match status" value="1"/>
</dbReference>
<dbReference type="Proteomes" id="UP000009007">
    <property type="component" value="Chromosome I"/>
</dbReference>
<dbReference type="KEGG" id="mbg:BN140_2546"/>
<dbReference type="HOGENOM" id="CLU_060275_1_1_2"/>
<dbReference type="AlphaFoldDB" id="I7LNX3"/>
<dbReference type="STRING" id="1201294.BN140_2546"/>
<protein>
    <submittedName>
        <fullName evidence="1">Methyltransferase</fullName>
        <ecNumber evidence="1">2.1.1.-</ecNumber>
    </submittedName>
</protein>
<keyword evidence="2" id="KW-1185">Reference proteome</keyword>
<dbReference type="SUPFAM" id="SSF53335">
    <property type="entry name" value="S-adenosyl-L-methionine-dependent methyltransferases"/>
    <property type="match status" value="1"/>
</dbReference>
<accession>I7LNX3</accession>
<keyword evidence="1" id="KW-0489">Methyltransferase</keyword>
<dbReference type="CDD" id="cd02440">
    <property type="entry name" value="AdoMet_MTases"/>
    <property type="match status" value="1"/>
</dbReference>
<dbReference type="Pfam" id="PF13489">
    <property type="entry name" value="Methyltransf_23"/>
    <property type="match status" value="1"/>
</dbReference>
<dbReference type="GO" id="GO:0032259">
    <property type="term" value="P:methylation"/>
    <property type="evidence" value="ECO:0007669"/>
    <property type="project" value="UniProtKB-KW"/>
</dbReference>
<reference evidence="2" key="1">
    <citation type="journal article" date="2012" name="J. Bacteriol.">
        <title>Complete genome sequence of the hydrogenotrophic, methanogenic archaeon Methanoculleus bourgensis strain MS2T, isolated from a sewage sludge digester.</title>
        <authorList>
            <person name="Maus I."/>
            <person name="Wibberg D."/>
            <person name="Stantscheff R."/>
            <person name="Eikmeyer F.G."/>
            <person name="Seffner A."/>
            <person name="Boelter J."/>
            <person name="Szczepanowski R."/>
            <person name="Blom J."/>
            <person name="Jaenicke S."/>
            <person name="Konig H."/>
            <person name="Puhler A."/>
            <person name="Schluter A."/>
        </authorList>
    </citation>
    <scope>NUCLEOTIDE SEQUENCE [LARGE SCALE GENOMIC DNA]</scope>
    <source>
        <strain evidence="2">ATCC 43281 / DSM 3045 / OCM 15 / MS2</strain>
    </source>
</reference>
<evidence type="ECO:0000313" key="1">
    <source>
        <dbReference type="EMBL" id="CCJ37469.1"/>
    </source>
</evidence>
<proteinExistence type="predicted"/>
<evidence type="ECO:0000313" key="2">
    <source>
        <dbReference type="Proteomes" id="UP000009007"/>
    </source>
</evidence>
<dbReference type="GO" id="GO:0008168">
    <property type="term" value="F:methyltransferase activity"/>
    <property type="evidence" value="ECO:0007669"/>
    <property type="project" value="UniProtKB-KW"/>
</dbReference>
<dbReference type="InterPro" id="IPR029063">
    <property type="entry name" value="SAM-dependent_MTases_sf"/>
</dbReference>
<dbReference type="InterPro" id="IPR050723">
    <property type="entry name" value="CFA/CMAS"/>
</dbReference>
<dbReference type="BioCyc" id="MBOU1201294:BN140_RS12640-MONOMER"/>
<dbReference type="Gene3D" id="3.40.50.150">
    <property type="entry name" value="Vaccinia Virus protein VP39"/>
    <property type="match status" value="1"/>
</dbReference>
<sequence>MRGIWIRPASHAPTICDIWLTNAEKLCHIVNIYPLIREEYSIMITKKRNLKYRINWRDAREAILRERICGPKLRFDPDITTKAASDFSKRIQEGEYEYGRKTAEIFSNFLNPSSEVLEIGPGPGTVTVPLSKRVKKITAVDLSLRNIAHLEENLREESCDNVEVIHTNWLRTDDEALRDRYDLVFCSHFLWMIPDLEEHLAKMENASRRYCAIVQPAGRGDLVKEVYSRITGREYGGEFEPDGDYFAYAILREWGRLLDVTHFSFTNTMTLEEKVRSTASFIGRFVEVDEGVAERIRDLILPHADEDGMFVETNNVVVMWWEVASPTSS</sequence>
<dbReference type="PATRIC" id="fig|1201294.9.peg.2861"/>
<dbReference type="EMBL" id="HE964772">
    <property type="protein sequence ID" value="CCJ37469.1"/>
    <property type="molecule type" value="Genomic_DNA"/>
</dbReference>
<gene>
    <name evidence="1" type="ordered locus">BN140_2546</name>
</gene>
<dbReference type="EC" id="2.1.1.-" evidence="1"/>
<dbReference type="PANTHER" id="PTHR43667:SF2">
    <property type="entry name" value="FATTY ACID C-METHYL TRANSFERASE"/>
    <property type="match status" value="1"/>
</dbReference>
<name>I7LNX3_METBM</name>
<organism evidence="1 2">
    <name type="scientific">Methanoculleus bourgensis (strain ATCC 43281 / DSM 3045 / OCM 15 / MS2)</name>
    <name type="common">Methanogenium bourgense</name>
    <dbReference type="NCBI Taxonomy" id="1201294"/>
    <lineage>
        <taxon>Archaea</taxon>
        <taxon>Methanobacteriati</taxon>
        <taxon>Methanobacteriota</taxon>
        <taxon>Stenosarchaea group</taxon>
        <taxon>Methanomicrobia</taxon>
        <taxon>Methanomicrobiales</taxon>
        <taxon>Methanomicrobiaceae</taxon>
        <taxon>Methanoculleus</taxon>
    </lineage>
</organism>